<feature type="transmembrane region" description="Helical" evidence="1">
    <location>
        <begin position="101"/>
        <end position="118"/>
    </location>
</feature>
<accession>A0ABT1ZK55</accession>
<keyword evidence="1" id="KW-1133">Transmembrane helix</keyword>
<dbReference type="InterPro" id="IPR009732">
    <property type="entry name" value="DUF1304"/>
</dbReference>
<keyword evidence="3" id="KW-1185">Reference proteome</keyword>
<feature type="transmembrane region" description="Helical" evidence="1">
    <location>
        <begin position="6"/>
        <end position="27"/>
    </location>
</feature>
<dbReference type="PANTHER" id="PTHR38446">
    <property type="entry name" value="BLL0914 PROTEIN"/>
    <property type="match status" value="1"/>
</dbReference>
<dbReference type="PANTHER" id="PTHR38446:SF1">
    <property type="entry name" value="BLL0914 PROTEIN"/>
    <property type="match status" value="1"/>
</dbReference>
<proteinExistence type="predicted"/>
<name>A0ABT1ZK55_9BURK</name>
<keyword evidence="1" id="KW-0472">Membrane</keyword>
<feature type="transmembrane region" description="Helical" evidence="1">
    <location>
        <begin position="74"/>
        <end position="94"/>
    </location>
</feature>
<evidence type="ECO:0000313" key="3">
    <source>
        <dbReference type="Proteomes" id="UP001204151"/>
    </source>
</evidence>
<comment type="caution">
    <text evidence="2">The sequence shown here is derived from an EMBL/GenBank/DDBJ whole genome shotgun (WGS) entry which is preliminary data.</text>
</comment>
<dbReference type="EMBL" id="JANUGW010000001">
    <property type="protein sequence ID" value="MCS0580298.1"/>
    <property type="molecule type" value="Genomic_DNA"/>
</dbReference>
<feature type="transmembrane region" description="Helical" evidence="1">
    <location>
        <begin position="48"/>
        <end position="68"/>
    </location>
</feature>
<evidence type="ECO:0000256" key="1">
    <source>
        <dbReference type="SAM" id="Phobius"/>
    </source>
</evidence>
<sequence length="119" mass="12582">MLLIATVLTAIVIAIHVYIVLIETVLFRTRGRKIFGIKEDRVDALAPLMSNQGCYNGFLVAALAVGLLHPDPVIGRAFVVFGLACVAVAGVWGAVTVSRRILFVQTVPALLALGALVAT</sequence>
<gene>
    <name evidence="2" type="ORF">NX784_01690</name>
</gene>
<keyword evidence="1" id="KW-0812">Transmembrane</keyword>
<evidence type="ECO:0000313" key="2">
    <source>
        <dbReference type="EMBL" id="MCS0580298.1"/>
    </source>
</evidence>
<protein>
    <submittedName>
        <fullName evidence="2">DUF1304 domain-containing protein</fullName>
    </submittedName>
</protein>
<dbReference type="Proteomes" id="UP001204151">
    <property type="component" value="Unassembled WGS sequence"/>
</dbReference>
<reference evidence="2 3" key="1">
    <citation type="submission" date="2022-08" db="EMBL/GenBank/DDBJ databases">
        <title>Reclassification of Massilia species as members of the genera Telluria, Duganella, Pseudoduganella, Mokoshia gen. nov. and Zemynaea gen. nov. using orthogonal and non-orthogonal genome-based approaches.</title>
        <authorList>
            <person name="Bowman J.P."/>
        </authorList>
    </citation>
    <scope>NUCLEOTIDE SEQUENCE [LARGE SCALE GENOMIC DNA]</scope>
    <source>
        <strain evidence="2 3">JCM 31316</strain>
    </source>
</reference>
<organism evidence="2 3">
    <name type="scientific">Massilia pinisoli</name>
    <dbReference type="NCBI Taxonomy" id="1772194"/>
    <lineage>
        <taxon>Bacteria</taxon>
        <taxon>Pseudomonadati</taxon>
        <taxon>Pseudomonadota</taxon>
        <taxon>Betaproteobacteria</taxon>
        <taxon>Burkholderiales</taxon>
        <taxon>Oxalobacteraceae</taxon>
        <taxon>Telluria group</taxon>
        <taxon>Massilia</taxon>
    </lineage>
</organism>
<dbReference type="Pfam" id="PF06993">
    <property type="entry name" value="DUF1304"/>
    <property type="match status" value="1"/>
</dbReference>
<dbReference type="RefSeq" id="WP_258814958.1">
    <property type="nucleotide sequence ID" value="NZ_JANUGW010000001.1"/>
</dbReference>